<accession>A0A9P8TRI7</accession>
<organism evidence="7 8">
    <name type="scientific">Wickerhamomyces pijperi</name>
    <name type="common">Yeast</name>
    <name type="synonym">Pichia pijperi</name>
    <dbReference type="NCBI Taxonomy" id="599730"/>
    <lineage>
        <taxon>Eukaryota</taxon>
        <taxon>Fungi</taxon>
        <taxon>Dikarya</taxon>
        <taxon>Ascomycota</taxon>
        <taxon>Saccharomycotina</taxon>
        <taxon>Saccharomycetes</taxon>
        <taxon>Phaffomycetales</taxon>
        <taxon>Wickerhamomycetaceae</taxon>
        <taxon>Wickerhamomyces</taxon>
    </lineage>
</organism>
<protein>
    <recommendedName>
        <fullName evidence="9">Cell wall synthesis protein KRE9</fullName>
    </recommendedName>
</protein>
<evidence type="ECO:0000256" key="3">
    <source>
        <dbReference type="ARBA" id="ARBA00022729"/>
    </source>
</evidence>
<dbReference type="InterPro" id="IPR045328">
    <property type="entry name" value="Kre9/Knh1"/>
</dbReference>
<gene>
    <name evidence="7" type="ORF">WICPIJ_000609</name>
</gene>
<sequence length="300" mass="32641">MQIISYTSFLHPLLIFLFSYFTSVKADVAISKPLVGSSYDASSGSASVLIQWIESNTTPTLDTIESYVFTVCTGPNTKIHAFGKVGEATADDLNGSYKYTVDIENTIGADGYYYIQIYAVNPLGSTIHYSNRFELTGMTGEYVPSVGIVSTPPDPQTSLKGGSEATLLSYNSASFTIPYSLQTGPARFAPMQTQPGTKVTRAKSDWVRRYPTSAVTYYSTIRHSLDQTTTVTPGWNYQISSMVNYASPAPFPSDNGGWYNPSDRLKLRKPTLRATDDIIAQITGSQDSSTVTETSTTSSV</sequence>
<dbReference type="AlphaFoldDB" id="A0A9P8TRI7"/>
<comment type="similarity">
    <text evidence="2">Belongs to the KRE9/KNH1 family.</text>
</comment>
<dbReference type="PANTHER" id="PTHR28154:SF1">
    <property type="entry name" value="CELL WALL SYNTHESIS PROTEIN KNH1-RELATED"/>
    <property type="match status" value="1"/>
</dbReference>
<evidence type="ECO:0000313" key="7">
    <source>
        <dbReference type="EMBL" id="KAH3688396.1"/>
    </source>
</evidence>
<dbReference type="InterPro" id="IPR008659">
    <property type="entry name" value="Kre9/Knh1_C"/>
</dbReference>
<reference evidence="7" key="2">
    <citation type="submission" date="2021-01" db="EMBL/GenBank/DDBJ databases">
        <authorList>
            <person name="Schikora-Tamarit M.A."/>
        </authorList>
    </citation>
    <scope>NUCLEOTIDE SEQUENCE</scope>
    <source>
        <strain evidence="7">CBS2887</strain>
    </source>
</reference>
<feature type="signal peptide" evidence="4">
    <location>
        <begin position="1"/>
        <end position="26"/>
    </location>
</feature>
<evidence type="ECO:0000256" key="4">
    <source>
        <dbReference type="SAM" id="SignalP"/>
    </source>
</evidence>
<feature type="chain" id="PRO_5040330042" description="Cell wall synthesis protein KRE9" evidence="4">
    <location>
        <begin position="27"/>
        <end position="300"/>
    </location>
</feature>
<evidence type="ECO:0000256" key="2">
    <source>
        <dbReference type="ARBA" id="ARBA00006816"/>
    </source>
</evidence>
<evidence type="ECO:0000256" key="1">
    <source>
        <dbReference type="ARBA" id="ARBA00004010"/>
    </source>
</evidence>
<dbReference type="GO" id="GO:0042546">
    <property type="term" value="P:cell wall biogenesis"/>
    <property type="evidence" value="ECO:0007669"/>
    <property type="project" value="InterPro"/>
</dbReference>
<comment type="caution">
    <text evidence="7">The sequence shown here is derived from an EMBL/GenBank/DDBJ whole genome shotgun (WGS) entry which is preliminary data.</text>
</comment>
<keyword evidence="3 4" id="KW-0732">Signal</keyword>
<comment type="function">
    <text evidence="1">Involved in cell wall beta(1-&gt;6) glucan synthesis.</text>
</comment>
<dbReference type="EMBL" id="JAEUBG010000350">
    <property type="protein sequence ID" value="KAH3688396.1"/>
    <property type="molecule type" value="Genomic_DNA"/>
</dbReference>
<dbReference type="Pfam" id="PF10342">
    <property type="entry name" value="Kre9_KNH"/>
    <property type="match status" value="1"/>
</dbReference>
<evidence type="ECO:0000259" key="5">
    <source>
        <dbReference type="Pfam" id="PF05390"/>
    </source>
</evidence>
<feature type="domain" description="Yeast cell wall synthesis Kre9/Knh1 C-terminal" evidence="5">
    <location>
        <begin position="171"/>
        <end position="268"/>
    </location>
</feature>
<evidence type="ECO:0000313" key="8">
    <source>
        <dbReference type="Proteomes" id="UP000774326"/>
    </source>
</evidence>
<dbReference type="GO" id="GO:0031505">
    <property type="term" value="P:fungal-type cell wall organization"/>
    <property type="evidence" value="ECO:0007669"/>
    <property type="project" value="TreeGrafter"/>
</dbReference>
<dbReference type="GO" id="GO:0005576">
    <property type="term" value="C:extracellular region"/>
    <property type="evidence" value="ECO:0007669"/>
    <property type="project" value="TreeGrafter"/>
</dbReference>
<dbReference type="InterPro" id="IPR018466">
    <property type="entry name" value="Kre9/Knh1-like_N"/>
</dbReference>
<dbReference type="GO" id="GO:0006078">
    <property type="term" value="P:(1-&gt;6)-beta-D-glucan biosynthetic process"/>
    <property type="evidence" value="ECO:0007669"/>
    <property type="project" value="InterPro"/>
</dbReference>
<reference evidence="7" key="1">
    <citation type="journal article" date="2021" name="Open Biol.">
        <title>Shared evolutionary footprints suggest mitochondrial oxidative damage underlies multiple complex I losses in fungi.</title>
        <authorList>
            <person name="Schikora-Tamarit M.A."/>
            <person name="Marcet-Houben M."/>
            <person name="Nosek J."/>
            <person name="Gabaldon T."/>
        </authorList>
    </citation>
    <scope>NUCLEOTIDE SEQUENCE</scope>
    <source>
        <strain evidence="7">CBS2887</strain>
    </source>
</reference>
<evidence type="ECO:0000259" key="6">
    <source>
        <dbReference type="Pfam" id="PF10342"/>
    </source>
</evidence>
<keyword evidence="8" id="KW-1185">Reference proteome</keyword>
<evidence type="ECO:0008006" key="9">
    <source>
        <dbReference type="Google" id="ProtNLM"/>
    </source>
</evidence>
<dbReference type="Pfam" id="PF05390">
    <property type="entry name" value="Kre9_KNH1_C"/>
    <property type="match status" value="1"/>
</dbReference>
<feature type="domain" description="Yeast cell wall synthesis Kre9/Knh1-like N-terminal" evidence="6">
    <location>
        <begin position="39"/>
        <end position="135"/>
    </location>
</feature>
<proteinExistence type="inferred from homology"/>
<dbReference type="Proteomes" id="UP000774326">
    <property type="component" value="Unassembled WGS sequence"/>
</dbReference>
<dbReference type="OrthoDB" id="2432613at2759"/>
<name>A0A9P8TRI7_WICPI</name>
<dbReference type="PANTHER" id="PTHR28154">
    <property type="entry name" value="CELL WALL SYNTHESIS PROTEIN KNH1-RELATED"/>
    <property type="match status" value="1"/>
</dbReference>